<dbReference type="KEGG" id="ahk:NCTC10172_00579"/>
<evidence type="ECO:0000256" key="3">
    <source>
        <dbReference type="ARBA" id="ARBA00022517"/>
    </source>
</evidence>
<feature type="binding site" evidence="9">
    <location>
        <begin position="227"/>
        <end position="231"/>
    </location>
    <ligand>
        <name>GTP</name>
        <dbReference type="ChEBI" id="CHEBI:37565"/>
        <label>2</label>
    </ligand>
</feature>
<keyword evidence="4 11" id="KW-0677">Repeat</keyword>
<dbReference type="AlphaFoldDB" id="A0A449BJD9"/>
<dbReference type="NCBIfam" id="TIGR03594">
    <property type="entry name" value="GTPase_EngA"/>
    <property type="match status" value="1"/>
</dbReference>
<evidence type="ECO:0000313" key="13">
    <source>
        <dbReference type="EMBL" id="VEU82562.1"/>
    </source>
</evidence>
<reference evidence="13 14" key="1">
    <citation type="submission" date="2019-01" db="EMBL/GenBank/DDBJ databases">
        <authorList>
            <consortium name="Pathogen Informatics"/>
        </authorList>
    </citation>
    <scope>NUCLEOTIDE SEQUENCE [LARGE SCALE GENOMIC DNA]</scope>
    <source>
        <strain evidence="13 14">NCTC10172</strain>
    </source>
</reference>
<evidence type="ECO:0000256" key="8">
    <source>
        <dbReference type="ARBA" id="ARBA00053470"/>
    </source>
</evidence>
<dbReference type="InterPro" id="IPR005225">
    <property type="entry name" value="Small_GTP-bd"/>
</dbReference>
<dbReference type="InterPro" id="IPR027417">
    <property type="entry name" value="P-loop_NTPase"/>
</dbReference>
<dbReference type="GO" id="GO:0005525">
    <property type="term" value="F:GTP binding"/>
    <property type="evidence" value="ECO:0007669"/>
    <property type="project" value="UniProtKB-UniRule"/>
</dbReference>
<dbReference type="PRINTS" id="PR00326">
    <property type="entry name" value="GTP1OBG"/>
</dbReference>
<keyword evidence="6 9" id="KW-0342">GTP-binding</keyword>
<proteinExistence type="inferred from homology"/>
<comment type="function">
    <text evidence="8 9 11">GTPase that plays an essential role in the late steps of ribosome biogenesis.</text>
</comment>
<feature type="binding site" evidence="9">
    <location>
        <begin position="118"/>
        <end position="121"/>
    </location>
    <ligand>
        <name>GTP</name>
        <dbReference type="ChEBI" id="CHEBI:37565"/>
        <label>1</label>
    </ligand>
</feature>
<evidence type="ECO:0000256" key="1">
    <source>
        <dbReference type="ARBA" id="ARBA00008279"/>
    </source>
</evidence>
<evidence type="ECO:0000256" key="2">
    <source>
        <dbReference type="ARBA" id="ARBA00020953"/>
    </source>
</evidence>
<accession>A0A449BJD9</accession>
<dbReference type="Gene3D" id="3.40.50.300">
    <property type="entry name" value="P-loop containing nucleotide triphosphate hydrolases"/>
    <property type="match status" value="2"/>
</dbReference>
<dbReference type="InterPro" id="IPR006073">
    <property type="entry name" value="GTP-bd"/>
</dbReference>
<dbReference type="Gene3D" id="3.30.300.20">
    <property type="match status" value="1"/>
</dbReference>
<dbReference type="PANTHER" id="PTHR43834">
    <property type="entry name" value="GTPASE DER"/>
    <property type="match status" value="1"/>
</dbReference>
<dbReference type="HAMAP" id="MF_00195">
    <property type="entry name" value="GTPase_Der"/>
    <property type="match status" value="1"/>
</dbReference>
<dbReference type="FunFam" id="3.40.50.300:FF:000040">
    <property type="entry name" value="GTPase Der"/>
    <property type="match status" value="1"/>
</dbReference>
<dbReference type="InterPro" id="IPR031166">
    <property type="entry name" value="G_ENGA"/>
</dbReference>
<evidence type="ECO:0000256" key="6">
    <source>
        <dbReference type="ARBA" id="ARBA00023134"/>
    </source>
</evidence>
<comment type="subunit">
    <text evidence="9">Associates with the 50S ribosomal subunit.</text>
</comment>
<dbReference type="STRING" id="1408416.GCA_000702765_00905"/>
<dbReference type="InterPro" id="IPR015946">
    <property type="entry name" value="KH_dom-like_a/b"/>
</dbReference>
<feature type="binding site" evidence="9">
    <location>
        <begin position="56"/>
        <end position="60"/>
    </location>
    <ligand>
        <name>GTP</name>
        <dbReference type="ChEBI" id="CHEBI:37565"/>
        <label>1</label>
    </ligand>
</feature>
<evidence type="ECO:0000256" key="7">
    <source>
        <dbReference type="ARBA" id="ARBA00032345"/>
    </source>
</evidence>
<evidence type="ECO:0000256" key="9">
    <source>
        <dbReference type="HAMAP-Rule" id="MF_00195"/>
    </source>
</evidence>
<evidence type="ECO:0000313" key="14">
    <source>
        <dbReference type="Proteomes" id="UP000290909"/>
    </source>
</evidence>
<sequence>MPFTVAIVGRPNVGKSSLFNRILGERFSITDDVAGVTRDRIYAQAEWLTKKFSLIDTGGIEIGDAPFLTQIKEQAEIAMDEADVIVFVVDGLVGLTDSDYYIAKQLYRTNKPVVVAVNKIDDLVHLNNAYEFYALGFEDPIPVSTHHGIGMGDLLDKVLSYMKEEDKEKEKGTISFAVIGRPNVGKSSLVNAILGEDRVIVSPISGTTTDAIDTTFTKDKQKYTVIDTAGIKKRGKVYENLDKYSVLRALTALERADVALLVLDGSEGITEQDGHVAGYLLEYNRAAIIVVNKWDAVTKDSKTMKAFEEKIRDEFKFLTYAPIVFLSAKENQRVHTLFPAIQLAYANYTKELPTRLINDVLTDAVAMNPPAVFNQGKAKFSYATQSGIKPPTLTVFVNDPHYIHFSYERYLQNQFRTSFDLTGTPLKFQFRKKESNED</sequence>
<dbReference type="GO" id="GO:0042254">
    <property type="term" value="P:ribosome biogenesis"/>
    <property type="evidence" value="ECO:0007669"/>
    <property type="project" value="UniProtKB-KW"/>
</dbReference>
<name>A0A449BJD9_9MOLU</name>
<organism evidence="13 14">
    <name type="scientific">Acholeplasma hippikon</name>
    <dbReference type="NCBI Taxonomy" id="264636"/>
    <lineage>
        <taxon>Bacteria</taxon>
        <taxon>Bacillati</taxon>
        <taxon>Mycoplasmatota</taxon>
        <taxon>Mollicutes</taxon>
        <taxon>Acholeplasmatales</taxon>
        <taxon>Acholeplasmataceae</taxon>
        <taxon>Acholeplasma</taxon>
    </lineage>
</organism>
<feature type="domain" description="EngA-type G" evidence="12">
    <location>
        <begin position="3"/>
        <end position="166"/>
    </location>
</feature>
<dbReference type="Pfam" id="PF01926">
    <property type="entry name" value="MMR_HSR1"/>
    <property type="match status" value="2"/>
</dbReference>
<feature type="binding site" evidence="9">
    <location>
        <begin position="180"/>
        <end position="187"/>
    </location>
    <ligand>
        <name>GTP</name>
        <dbReference type="ChEBI" id="CHEBI:37565"/>
        <label>2</label>
    </ligand>
</feature>
<feature type="domain" description="EngA-type G" evidence="12">
    <location>
        <begin position="174"/>
        <end position="349"/>
    </location>
</feature>
<evidence type="ECO:0000256" key="5">
    <source>
        <dbReference type="ARBA" id="ARBA00022741"/>
    </source>
</evidence>
<dbReference type="PANTHER" id="PTHR43834:SF6">
    <property type="entry name" value="GTPASE DER"/>
    <property type="match status" value="1"/>
</dbReference>
<dbReference type="FunFam" id="3.40.50.300:FF:000057">
    <property type="entry name" value="GTPase Der"/>
    <property type="match status" value="1"/>
</dbReference>
<dbReference type="PROSITE" id="PS51712">
    <property type="entry name" value="G_ENGA"/>
    <property type="match status" value="2"/>
</dbReference>
<dbReference type="CDD" id="cd01895">
    <property type="entry name" value="EngA2"/>
    <property type="match status" value="1"/>
</dbReference>
<evidence type="ECO:0000256" key="10">
    <source>
        <dbReference type="PROSITE-ProRule" id="PRU01049"/>
    </source>
</evidence>
<feature type="binding site" evidence="9">
    <location>
        <begin position="9"/>
        <end position="16"/>
    </location>
    <ligand>
        <name>GTP</name>
        <dbReference type="ChEBI" id="CHEBI:37565"/>
        <label>1</label>
    </ligand>
</feature>
<comment type="similarity">
    <text evidence="1 9 10 11">Belongs to the TRAFAC class TrmE-Era-EngA-EngB-Septin-like GTPase superfamily. EngA (Der) GTPase family.</text>
</comment>
<keyword evidence="14" id="KW-1185">Reference proteome</keyword>
<dbReference type="Pfam" id="PF14714">
    <property type="entry name" value="KH_dom-like"/>
    <property type="match status" value="1"/>
</dbReference>
<dbReference type="NCBIfam" id="TIGR00231">
    <property type="entry name" value="small_GTP"/>
    <property type="match status" value="2"/>
</dbReference>
<dbReference type="InterPro" id="IPR032859">
    <property type="entry name" value="KH_dom-like"/>
</dbReference>
<dbReference type="SUPFAM" id="SSF52540">
    <property type="entry name" value="P-loop containing nucleoside triphosphate hydrolases"/>
    <property type="match status" value="2"/>
</dbReference>
<evidence type="ECO:0000256" key="4">
    <source>
        <dbReference type="ARBA" id="ARBA00022737"/>
    </source>
</evidence>
<dbReference type="Proteomes" id="UP000290909">
    <property type="component" value="Chromosome"/>
</dbReference>
<evidence type="ECO:0000256" key="11">
    <source>
        <dbReference type="RuleBase" id="RU004481"/>
    </source>
</evidence>
<keyword evidence="3 9" id="KW-0690">Ribosome biogenesis</keyword>
<dbReference type="RefSeq" id="WP_035369342.1">
    <property type="nucleotide sequence ID" value="NZ_LR215050.1"/>
</dbReference>
<dbReference type="FunFam" id="3.30.300.20:FF:000004">
    <property type="entry name" value="GTPase Der"/>
    <property type="match status" value="1"/>
</dbReference>
<dbReference type="CDD" id="cd01894">
    <property type="entry name" value="EngA1"/>
    <property type="match status" value="1"/>
</dbReference>
<feature type="binding site" evidence="9">
    <location>
        <begin position="292"/>
        <end position="295"/>
    </location>
    <ligand>
        <name>GTP</name>
        <dbReference type="ChEBI" id="CHEBI:37565"/>
        <label>2</label>
    </ligand>
</feature>
<dbReference type="InterPro" id="IPR016484">
    <property type="entry name" value="GTPase_Der"/>
</dbReference>
<protein>
    <recommendedName>
        <fullName evidence="2 9">GTPase Der</fullName>
    </recommendedName>
    <alternativeName>
        <fullName evidence="7 9">GTP-binding protein EngA</fullName>
    </alternativeName>
</protein>
<evidence type="ECO:0000259" key="12">
    <source>
        <dbReference type="PROSITE" id="PS51712"/>
    </source>
</evidence>
<dbReference type="PIRSF" id="PIRSF006485">
    <property type="entry name" value="GTP-binding_EngA"/>
    <property type="match status" value="1"/>
</dbReference>
<dbReference type="EMBL" id="LR215050">
    <property type="protein sequence ID" value="VEU82562.1"/>
    <property type="molecule type" value="Genomic_DNA"/>
</dbReference>
<keyword evidence="5 9" id="KW-0547">Nucleotide-binding</keyword>
<gene>
    <name evidence="13" type="primary">engA</name>
    <name evidence="9" type="synonym">der</name>
    <name evidence="13" type="ORF">NCTC10172_00579</name>
</gene>
<dbReference type="GO" id="GO:0043022">
    <property type="term" value="F:ribosome binding"/>
    <property type="evidence" value="ECO:0007669"/>
    <property type="project" value="TreeGrafter"/>
</dbReference>